<evidence type="ECO:0000313" key="1">
    <source>
        <dbReference type="EMBL" id="KAJ8466559.1"/>
    </source>
</evidence>
<protein>
    <submittedName>
        <fullName evidence="1">Uncharacterized protein</fullName>
    </submittedName>
</protein>
<accession>A0AAV8Q4X9</accession>
<keyword evidence="2" id="KW-1185">Reference proteome</keyword>
<proteinExistence type="predicted"/>
<reference evidence="1 2" key="1">
    <citation type="submission" date="2022-12" db="EMBL/GenBank/DDBJ databases">
        <title>Chromosome-scale assembly of the Ensete ventricosum genome.</title>
        <authorList>
            <person name="Dussert Y."/>
            <person name="Stocks J."/>
            <person name="Wendawek A."/>
            <person name="Woldeyes F."/>
            <person name="Nichols R.A."/>
            <person name="Borrell J.S."/>
        </authorList>
    </citation>
    <scope>NUCLEOTIDE SEQUENCE [LARGE SCALE GENOMIC DNA]</scope>
    <source>
        <strain evidence="2">cv. Maze</strain>
        <tissue evidence="1">Seeds</tissue>
    </source>
</reference>
<organism evidence="1 2">
    <name type="scientific">Ensete ventricosum</name>
    <name type="common">Abyssinian banana</name>
    <name type="synonym">Musa ensete</name>
    <dbReference type="NCBI Taxonomy" id="4639"/>
    <lineage>
        <taxon>Eukaryota</taxon>
        <taxon>Viridiplantae</taxon>
        <taxon>Streptophyta</taxon>
        <taxon>Embryophyta</taxon>
        <taxon>Tracheophyta</taxon>
        <taxon>Spermatophyta</taxon>
        <taxon>Magnoliopsida</taxon>
        <taxon>Liliopsida</taxon>
        <taxon>Zingiberales</taxon>
        <taxon>Musaceae</taxon>
        <taxon>Ensete</taxon>
    </lineage>
</organism>
<dbReference type="AlphaFoldDB" id="A0AAV8Q4X9"/>
<name>A0AAV8Q4X9_ENSVE</name>
<dbReference type="Proteomes" id="UP001222027">
    <property type="component" value="Unassembled WGS sequence"/>
</dbReference>
<evidence type="ECO:0000313" key="2">
    <source>
        <dbReference type="Proteomes" id="UP001222027"/>
    </source>
</evidence>
<gene>
    <name evidence="1" type="ORF">OPV22_029111</name>
</gene>
<comment type="caution">
    <text evidence="1">The sequence shown here is derived from an EMBL/GenBank/DDBJ whole genome shotgun (WGS) entry which is preliminary data.</text>
</comment>
<sequence>MASSTAGVIIPFCEAIKLSFQELLSIPLGAIFSSNTHTLRSSTPRSRSRICRRLLPLLQQEEYWFLATPRRALIQ</sequence>
<dbReference type="EMBL" id="JAQQAF010000008">
    <property type="protein sequence ID" value="KAJ8466559.1"/>
    <property type="molecule type" value="Genomic_DNA"/>
</dbReference>